<reference evidence="2" key="1">
    <citation type="submission" date="2020-02" db="EMBL/GenBank/DDBJ databases">
        <authorList>
            <person name="Meier V. D."/>
        </authorList>
    </citation>
    <scope>NUCLEOTIDE SEQUENCE</scope>
    <source>
        <strain evidence="2">AVDCRST_MAG16</strain>
    </source>
</reference>
<gene>
    <name evidence="2" type="ORF">AVDCRST_MAG16-3341</name>
</gene>
<evidence type="ECO:0000313" key="2">
    <source>
        <dbReference type="EMBL" id="CAA9364279.1"/>
    </source>
</evidence>
<dbReference type="Gene3D" id="1.10.30.50">
    <property type="match status" value="1"/>
</dbReference>
<name>A0A6J4MNG8_9ACTN</name>
<dbReference type="Pfam" id="PF02720">
    <property type="entry name" value="DUF222"/>
    <property type="match status" value="1"/>
</dbReference>
<feature type="domain" description="HNH nuclease" evidence="1">
    <location>
        <begin position="381"/>
        <end position="433"/>
    </location>
</feature>
<evidence type="ECO:0000259" key="1">
    <source>
        <dbReference type="SMART" id="SM00507"/>
    </source>
</evidence>
<dbReference type="AlphaFoldDB" id="A0A6J4MNG8"/>
<proteinExistence type="predicted"/>
<dbReference type="EMBL" id="CADCUE010000311">
    <property type="protein sequence ID" value="CAA9364279.1"/>
    <property type="molecule type" value="Genomic_DNA"/>
</dbReference>
<dbReference type="SMART" id="SM00507">
    <property type="entry name" value="HNHc"/>
    <property type="match status" value="1"/>
</dbReference>
<sequence length="471" mass="49800">AAGEATSGAASAGEATSAAAAAAVALVVDALLACPLTGLSAAELQQRIVAVVPQAGRLQGWLRAAEAELSVVCGGQLPTEDGQRSVAGWLADVRRDSPSAVGRDLRTSTALRALPVVVDAVLDGVLTPDQAAVLSRLVGRIDHDALVESQGDLVLVAAGRNPADLAVWVRHQIATHCEPALEAEAERGRDRRFLQHSRDADGTLRGRFVIAAEDSETILTVLEPLARKQGLEDTRTAGQRRADALVDVCEQALRHGDLPDHGGARPQLTYVLPADWAAAQAARVTCTDCGPRCPDHDGPRFTDTVAASVPTGLRAAGTGHAGQVAGAVPAEHACAVAAWTGPQTRARIETMLCDARISRVLLDPVGQVQGLQPLRDSVTPRQRRELAARDLGCAVRGCTRPPAMCDAHHLRSRADGGPTDVGNLVLLCRRHHVLWHLGKIGLHHLEVPWHPDARRPVPEWTDELFTSRAGP</sequence>
<feature type="non-terminal residue" evidence="2">
    <location>
        <position position="1"/>
    </location>
</feature>
<dbReference type="CDD" id="cd00085">
    <property type="entry name" value="HNHc"/>
    <property type="match status" value="1"/>
</dbReference>
<organism evidence="2">
    <name type="scientific">uncultured Frankineae bacterium</name>
    <dbReference type="NCBI Taxonomy" id="437475"/>
    <lineage>
        <taxon>Bacteria</taxon>
        <taxon>Bacillati</taxon>
        <taxon>Actinomycetota</taxon>
        <taxon>Actinomycetes</taxon>
        <taxon>Frankiales</taxon>
        <taxon>environmental samples</taxon>
    </lineage>
</organism>
<accession>A0A6J4MNG8</accession>
<dbReference type="InterPro" id="IPR003615">
    <property type="entry name" value="HNH_nuc"/>
</dbReference>
<protein>
    <recommendedName>
        <fullName evidence="1">HNH nuclease domain-containing protein</fullName>
    </recommendedName>
</protein>
<dbReference type="InterPro" id="IPR003870">
    <property type="entry name" value="DUF222"/>
</dbReference>
<dbReference type="Pfam" id="PF13391">
    <property type="entry name" value="HNH_2"/>
    <property type="match status" value="1"/>
</dbReference>